<dbReference type="EMBL" id="CAWUPB010000893">
    <property type="protein sequence ID" value="CAK7328395.1"/>
    <property type="molecule type" value="Genomic_DNA"/>
</dbReference>
<dbReference type="AlphaFoldDB" id="A0AAV1R5V5"/>
<comment type="caution">
    <text evidence="1">The sequence shown here is derived from an EMBL/GenBank/DDBJ whole genome shotgun (WGS) entry which is preliminary data.</text>
</comment>
<evidence type="ECO:0000313" key="2">
    <source>
        <dbReference type="Proteomes" id="UP001314170"/>
    </source>
</evidence>
<sequence length="64" mass="7239">MDLDSSAKIDHDVRRLQWTLPTGPIAHLFRCLGQLTALVDGDITRHSISWVPHMVSVRPSRGFM</sequence>
<name>A0AAV1R5V5_9ROSI</name>
<gene>
    <name evidence="1" type="ORF">DCAF_LOCUS6118</name>
</gene>
<evidence type="ECO:0000313" key="1">
    <source>
        <dbReference type="EMBL" id="CAK7328395.1"/>
    </source>
</evidence>
<proteinExistence type="predicted"/>
<protein>
    <submittedName>
        <fullName evidence="1">Uncharacterized protein</fullName>
    </submittedName>
</protein>
<organism evidence="1 2">
    <name type="scientific">Dovyalis caffra</name>
    <dbReference type="NCBI Taxonomy" id="77055"/>
    <lineage>
        <taxon>Eukaryota</taxon>
        <taxon>Viridiplantae</taxon>
        <taxon>Streptophyta</taxon>
        <taxon>Embryophyta</taxon>
        <taxon>Tracheophyta</taxon>
        <taxon>Spermatophyta</taxon>
        <taxon>Magnoliopsida</taxon>
        <taxon>eudicotyledons</taxon>
        <taxon>Gunneridae</taxon>
        <taxon>Pentapetalae</taxon>
        <taxon>rosids</taxon>
        <taxon>fabids</taxon>
        <taxon>Malpighiales</taxon>
        <taxon>Salicaceae</taxon>
        <taxon>Flacourtieae</taxon>
        <taxon>Dovyalis</taxon>
    </lineage>
</organism>
<reference evidence="1 2" key="1">
    <citation type="submission" date="2024-01" db="EMBL/GenBank/DDBJ databases">
        <authorList>
            <person name="Waweru B."/>
        </authorList>
    </citation>
    <scope>NUCLEOTIDE SEQUENCE [LARGE SCALE GENOMIC DNA]</scope>
</reference>
<keyword evidence="2" id="KW-1185">Reference proteome</keyword>
<dbReference type="Proteomes" id="UP001314170">
    <property type="component" value="Unassembled WGS sequence"/>
</dbReference>
<accession>A0AAV1R5V5</accession>